<dbReference type="EMBL" id="GBHO01025104">
    <property type="protein sequence ID" value="JAG18500.1"/>
    <property type="molecule type" value="Transcribed_RNA"/>
</dbReference>
<feature type="region of interest" description="Disordered" evidence="1">
    <location>
        <begin position="89"/>
        <end position="109"/>
    </location>
</feature>
<feature type="region of interest" description="Disordered" evidence="1">
    <location>
        <begin position="42"/>
        <end position="62"/>
    </location>
</feature>
<sequence length="109" mass="11610">PASTGPSPLQFQPLQQQKVKMRCAILLAALVVLIAVASAAPQQRPQLTAEASHTRFPGGHSESFKVSQDAWVSKDGNWKAGGYVQHDRMKFGGHGSKDTHAGISISGTF</sequence>
<name>A0A0A9XN11_LYGHE</name>
<feature type="non-terminal residue" evidence="3">
    <location>
        <position position="1"/>
    </location>
</feature>
<evidence type="ECO:0000313" key="3">
    <source>
        <dbReference type="EMBL" id="JAG18500.1"/>
    </source>
</evidence>
<accession>A0A0A9XN11</accession>
<reference evidence="3" key="1">
    <citation type="journal article" date="2014" name="PLoS ONE">
        <title>Transcriptome-Based Identification of ABC Transporters in the Western Tarnished Plant Bug Lygus hesperus.</title>
        <authorList>
            <person name="Hull J.J."/>
            <person name="Chaney K."/>
            <person name="Geib S.M."/>
            <person name="Fabrick J.A."/>
            <person name="Brent C.S."/>
            <person name="Walsh D."/>
            <person name="Lavine L.C."/>
        </authorList>
    </citation>
    <scope>NUCLEOTIDE SEQUENCE</scope>
</reference>
<gene>
    <name evidence="3" type="primary">POTEE_0</name>
    <name evidence="2" type="synonym">POTEE_1</name>
    <name evidence="2" type="ORF">CM83_41356</name>
    <name evidence="3" type="ORF">CM83_41357</name>
</gene>
<dbReference type="AlphaFoldDB" id="A0A0A9XN11"/>
<evidence type="ECO:0000256" key="1">
    <source>
        <dbReference type="SAM" id="MobiDB-lite"/>
    </source>
</evidence>
<reference evidence="3" key="2">
    <citation type="submission" date="2014-07" db="EMBL/GenBank/DDBJ databases">
        <authorList>
            <person name="Hull J."/>
        </authorList>
    </citation>
    <scope>NUCLEOTIDE SEQUENCE</scope>
</reference>
<feature type="compositionally biased region" description="Basic and acidic residues" evidence="1">
    <location>
        <begin position="89"/>
        <end position="100"/>
    </location>
</feature>
<protein>
    <submittedName>
        <fullName evidence="3">POTE ankyrin domain family member E</fullName>
    </submittedName>
</protein>
<dbReference type="EMBL" id="GBHO01025105">
    <property type="protein sequence ID" value="JAG18499.1"/>
    <property type="molecule type" value="Transcribed_RNA"/>
</dbReference>
<proteinExistence type="predicted"/>
<evidence type="ECO:0000313" key="2">
    <source>
        <dbReference type="EMBL" id="JAG18499.1"/>
    </source>
</evidence>
<organism evidence="3">
    <name type="scientific">Lygus hesperus</name>
    <name type="common">Western plant bug</name>
    <dbReference type="NCBI Taxonomy" id="30085"/>
    <lineage>
        <taxon>Eukaryota</taxon>
        <taxon>Metazoa</taxon>
        <taxon>Ecdysozoa</taxon>
        <taxon>Arthropoda</taxon>
        <taxon>Hexapoda</taxon>
        <taxon>Insecta</taxon>
        <taxon>Pterygota</taxon>
        <taxon>Neoptera</taxon>
        <taxon>Paraneoptera</taxon>
        <taxon>Hemiptera</taxon>
        <taxon>Heteroptera</taxon>
        <taxon>Panheteroptera</taxon>
        <taxon>Cimicomorpha</taxon>
        <taxon>Miridae</taxon>
        <taxon>Mirini</taxon>
        <taxon>Lygus</taxon>
    </lineage>
</organism>
<feature type="compositionally biased region" description="Polar residues" evidence="1">
    <location>
        <begin position="42"/>
        <end position="51"/>
    </location>
</feature>